<dbReference type="InterPro" id="IPR029032">
    <property type="entry name" value="AhpD-like"/>
</dbReference>
<feature type="domain" description="Carboxymuconolactone decarboxylase-like" evidence="1">
    <location>
        <begin position="42"/>
        <end position="103"/>
    </location>
</feature>
<dbReference type="InterPro" id="IPR003779">
    <property type="entry name" value="CMD-like"/>
</dbReference>
<dbReference type="GO" id="GO:0051920">
    <property type="term" value="F:peroxiredoxin activity"/>
    <property type="evidence" value="ECO:0007669"/>
    <property type="project" value="InterPro"/>
</dbReference>
<reference evidence="2 3" key="1">
    <citation type="submission" date="2018-09" db="EMBL/GenBank/DDBJ databases">
        <title>YIM 75507 draft genome.</title>
        <authorList>
            <person name="Tang S."/>
            <person name="Feng Y."/>
        </authorList>
    </citation>
    <scope>NUCLEOTIDE SEQUENCE [LARGE SCALE GENOMIC DNA]</scope>
    <source>
        <strain evidence="2 3">YIM 75507</strain>
    </source>
</reference>
<protein>
    <submittedName>
        <fullName evidence="2">Carboxymuconolactone decarboxylase family protein</fullName>
    </submittedName>
</protein>
<dbReference type="InterPro" id="IPR004675">
    <property type="entry name" value="AhpD_core"/>
</dbReference>
<dbReference type="NCBIfam" id="TIGR00778">
    <property type="entry name" value="ahpD_dom"/>
    <property type="match status" value="1"/>
</dbReference>
<dbReference type="PANTHER" id="PTHR35446:SF3">
    <property type="entry name" value="CMD DOMAIN-CONTAINING PROTEIN"/>
    <property type="match status" value="1"/>
</dbReference>
<dbReference type="RefSeq" id="WP_119929814.1">
    <property type="nucleotide sequence ID" value="NZ_QZEY01000015.1"/>
</dbReference>
<evidence type="ECO:0000313" key="2">
    <source>
        <dbReference type="EMBL" id="RJL24437.1"/>
    </source>
</evidence>
<evidence type="ECO:0000313" key="3">
    <source>
        <dbReference type="Proteomes" id="UP000265768"/>
    </source>
</evidence>
<proteinExistence type="predicted"/>
<comment type="caution">
    <text evidence="2">The sequence shown here is derived from an EMBL/GenBank/DDBJ whole genome shotgun (WGS) entry which is preliminary data.</text>
</comment>
<dbReference type="PANTHER" id="PTHR35446">
    <property type="entry name" value="SI:CH211-175M2.5"/>
    <property type="match status" value="1"/>
</dbReference>
<organism evidence="2 3">
    <name type="scientific">Bailinhaonella thermotolerans</name>
    <dbReference type="NCBI Taxonomy" id="1070861"/>
    <lineage>
        <taxon>Bacteria</taxon>
        <taxon>Bacillati</taxon>
        <taxon>Actinomycetota</taxon>
        <taxon>Actinomycetes</taxon>
        <taxon>Streptosporangiales</taxon>
        <taxon>Streptosporangiaceae</taxon>
        <taxon>Bailinhaonella</taxon>
    </lineage>
</organism>
<dbReference type="Gene3D" id="1.20.1290.10">
    <property type="entry name" value="AhpD-like"/>
    <property type="match status" value="1"/>
</dbReference>
<dbReference type="Proteomes" id="UP000265768">
    <property type="component" value="Unassembled WGS sequence"/>
</dbReference>
<dbReference type="SUPFAM" id="SSF69118">
    <property type="entry name" value="AhpD-like"/>
    <property type="match status" value="1"/>
</dbReference>
<keyword evidence="3" id="KW-1185">Reference proteome</keyword>
<name>A0A3A4ACC2_9ACTN</name>
<gene>
    <name evidence="2" type="ORF">D5H75_29355</name>
</gene>
<dbReference type="AlphaFoldDB" id="A0A3A4ACC2"/>
<dbReference type="OrthoDB" id="122912at2"/>
<sequence length="182" mass="19245">MSVFTTHTVETAPAEARAGLDAIARKQGFLPEAAARMAESPQALKAFLTGLSIFAQSGLEPVEREVVTFAVATRTRCHVCVAMHTGVLTGAGADPELIAALRAGRPLPDARLEALRIFTHAVMDHHGGVPDEDLKAFLDAGYTTRDSLDVVLGVGVYTLSTYANRLTGAAVDPALSRFAWDG</sequence>
<accession>A0A3A4ACC2</accession>
<evidence type="ECO:0000259" key="1">
    <source>
        <dbReference type="Pfam" id="PF02627"/>
    </source>
</evidence>
<dbReference type="Pfam" id="PF02627">
    <property type="entry name" value="CMD"/>
    <property type="match status" value="1"/>
</dbReference>
<dbReference type="EMBL" id="QZEY01000015">
    <property type="protein sequence ID" value="RJL24437.1"/>
    <property type="molecule type" value="Genomic_DNA"/>
</dbReference>